<dbReference type="Proteomes" id="UP001367676">
    <property type="component" value="Unassembled WGS sequence"/>
</dbReference>
<keyword evidence="1" id="KW-0238">DNA-binding</keyword>
<evidence type="ECO:0000313" key="5">
    <source>
        <dbReference type="EMBL" id="KAK7576059.1"/>
    </source>
</evidence>
<dbReference type="GO" id="GO:0015074">
    <property type="term" value="P:DNA integration"/>
    <property type="evidence" value="ECO:0007669"/>
    <property type="project" value="InterPro"/>
</dbReference>
<dbReference type="EMBL" id="JBBCAQ010000036">
    <property type="protein sequence ID" value="KAK7576059.1"/>
    <property type="molecule type" value="Genomic_DNA"/>
</dbReference>
<organism evidence="5 6">
    <name type="scientific">Parthenolecanium corni</name>
    <dbReference type="NCBI Taxonomy" id="536013"/>
    <lineage>
        <taxon>Eukaryota</taxon>
        <taxon>Metazoa</taxon>
        <taxon>Ecdysozoa</taxon>
        <taxon>Arthropoda</taxon>
        <taxon>Hexapoda</taxon>
        <taxon>Insecta</taxon>
        <taxon>Pterygota</taxon>
        <taxon>Neoptera</taxon>
        <taxon>Paraneoptera</taxon>
        <taxon>Hemiptera</taxon>
        <taxon>Sternorrhyncha</taxon>
        <taxon>Coccoidea</taxon>
        <taxon>Coccidae</taxon>
        <taxon>Parthenolecanium</taxon>
    </lineage>
</organism>
<evidence type="ECO:0000256" key="2">
    <source>
        <dbReference type="ARBA" id="ARBA00023172"/>
    </source>
</evidence>
<dbReference type="Gene3D" id="1.10.443.10">
    <property type="entry name" value="Intergrase catalytic core"/>
    <property type="match status" value="2"/>
</dbReference>
<dbReference type="GO" id="GO:0006310">
    <property type="term" value="P:DNA recombination"/>
    <property type="evidence" value="ECO:0007669"/>
    <property type="project" value="UniProtKB-KW"/>
</dbReference>
<dbReference type="InterPro" id="IPR013762">
    <property type="entry name" value="Integrase-like_cat_sf"/>
</dbReference>
<keyword evidence="2" id="KW-0233">DNA recombination</keyword>
<proteinExistence type="predicted"/>
<evidence type="ECO:0000256" key="1">
    <source>
        <dbReference type="ARBA" id="ARBA00023125"/>
    </source>
</evidence>
<protein>
    <recommendedName>
        <fullName evidence="4">Tyr recombinase domain-containing protein</fullName>
    </recommendedName>
</protein>
<dbReference type="PANTHER" id="PTHR30349:SF41">
    <property type="entry name" value="INTEGRASE_RECOMBINASE PROTEIN MJ0367-RELATED"/>
    <property type="match status" value="1"/>
</dbReference>
<dbReference type="SUPFAM" id="SSF56349">
    <property type="entry name" value="DNA breaking-rejoining enzymes"/>
    <property type="match status" value="2"/>
</dbReference>
<dbReference type="Pfam" id="PF00589">
    <property type="entry name" value="Phage_integrase"/>
    <property type="match status" value="1"/>
</dbReference>
<name>A0AAN9TAJ0_9HEMI</name>
<dbReference type="InterPro" id="IPR050090">
    <property type="entry name" value="Tyrosine_recombinase_XerCD"/>
</dbReference>
<evidence type="ECO:0000313" key="6">
    <source>
        <dbReference type="Proteomes" id="UP001367676"/>
    </source>
</evidence>
<evidence type="ECO:0000259" key="4">
    <source>
        <dbReference type="PROSITE" id="PS51898"/>
    </source>
</evidence>
<accession>A0AAN9TAJ0</accession>
<dbReference type="PROSITE" id="PS51898">
    <property type="entry name" value="TYR_RECOMBINASE"/>
    <property type="match status" value="1"/>
</dbReference>
<dbReference type="InterPro" id="IPR002104">
    <property type="entry name" value="Integrase_catalytic"/>
</dbReference>
<gene>
    <name evidence="5" type="ORF">V9T40_012345</name>
</gene>
<feature type="region of interest" description="Disordered" evidence="3">
    <location>
        <begin position="735"/>
        <end position="757"/>
    </location>
</feature>
<dbReference type="AlphaFoldDB" id="A0AAN9TAJ0"/>
<dbReference type="GO" id="GO:0003677">
    <property type="term" value="F:DNA binding"/>
    <property type="evidence" value="ECO:0007669"/>
    <property type="project" value="UniProtKB-KW"/>
</dbReference>
<feature type="domain" description="Tyr recombinase" evidence="4">
    <location>
        <begin position="488"/>
        <end position="681"/>
    </location>
</feature>
<evidence type="ECO:0000256" key="3">
    <source>
        <dbReference type="SAM" id="MobiDB-lite"/>
    </source>
</evidence>
<reference evidence="5 6" key="1">
    <citation type="submission" date="2024-03" db="EMBL/GenBank/DDBJ databases">
        <title>Adaptation during the transition from Ophiocordyceps entomopathogen to insect associate is accompanied by gene loss and intensified selection.</title>
        <authorList>
            <person name="Ward C.M."/>
            <person name="Onetto C.A."/>
            <person name="Borneman A.R."/>
        </authorList>
    </citation>
    <scope>NUCLEOTIDE SEQUENCE [LARGE SCALE GENOMIC DNA]</scope>
    <source>
        <strain evidence="5">AWRI1</strain>
        <tissue evidence="5">Single Adult Female</tissue>
    </source>
</reference>
<keyword evidence="6" id="KW-1185">Reference proteome</keyword>
<dbReference type="InterPro" id="IPR011010">
    <property type="entry name" value="DNA_brk_join_enz"/>
</dbReference>
<sequence length="862" mass="98491">MSDVEATDELFILPLRKAAETTRNSTVDLPVKSKIRYELTYQSFQKWQETKNMNSIDEHVLVAYFQEQSTVKTPGTLWTTYSMLKSMINLQFSINIGNYTKLLAFLKDKSKGYRSVKPKRFSDEEITKFIDEAPDIIYLATKVTAFLKRESEGYRPRKTKVFSEAEMQSFISDAPDEEWLDVKVVLIFCVSGACRTDELVNISIDDVEIHGKMYLIKIPKSGTDPARSFAICDQYFDIVRKYHQLRPPNAQSNRFFLNYQKGKCTAQVIGKNKFCRMARDIAHFLKLEDADRYSAGMTEDTIPSEVVAVEMGISNSEPIFCDVNNVKIEAPDSPSQADGTMNEPLNSNMVFCDTNDLVDESVSKEQLLGTTPQLSNCKQIMQDQNGLTEIAEIANTTCEQILPPQSKEKYNSVYLRFQTWRKTKNVPISENVMLTYFTELMETMLPSSLWAIFSMLKATIKIYDQSDIGAFSKLIAFLKRNSENYIPKKSSFLSDENIEKFLNEAPDDHYLVIKVALIFGVMGGLRVDELVNILENDVTEHNGIFLVRIPKTKTKRPKSFTIHDEYFNIVKKYMLLRPQKPTCSNRFFLNYRNRTCTVQPIGKNKLAAMPRKIAEYLGLENPEFYTGHSFRRSSTKLIGNAIGDLFKLKRQVGWQSSKISVSDEFVVSETKTANMITSANDLPLISPPNIDTDVSTSPIHSSNESNVCFKTGFHDGRLSSSDTRALNLDQKIRTSSTVNNSSGNISDRTMEPSKRPFTTKRRCMDDWKKSDMYSPKLARRFFDLATNSIHRKNVSLQRLRSENHRLALRVESLESIIDEMKGNTPISENSLKMKVLTTNTRNKITRANLNLTNDTFSIIRYK</sequence>
<dbReference type="CDD" id="cd00397">
    <property type="entry name" value="DNA_BRE_C"/>
    <property type="match status" value="1"/>
</dbReference>
<dbReference type="PANTHER" id="PTHR30349">
    <property type="entry name" value="PHAGE INTEGRASE-RELATED"/>
    <property type="match status" value="1"/>
</dbReference>
<feature type="compositionally biased region" description="Polar residues" evidence="3">
    <location>
        <begin position="735"/>
        <end position="747"/>
    </location>
</feature>
<comment type="caution">
    <text evidence="5">The sequence shown here is derived from an EMBL/GenBank/DDBJ whole genome shotgun (WGS) entry which is preliminary data.</text>
</comment>